<dbReference type="GO" id="GO:0009378">
    <property type="term" value="F:four-way junction helicase activity"/>
    <property type="evidence" value="ECO:0007669"/>
    <property type="project" value="TreeGrafter"/>
</dbReference>
<feature type="region of interest" description="Disordered" evidence="12">
    <location>
        <begin position="84"/>
        <end position="199"/>
    </location>
</feature>
<dbReference type="KEGG" id="cot:CORT_0C07310"/>
<dbReference type="InterPro" id="IPR002464">
    <property type="entry name" value="DNA/RNA_helicase_DEAH_CS"/>
</dbReference>
<dbReference type="FunFam" id="3.40.50.300:FF:000340">
    <property type="entry name" value="Bloom syndrome, RecQ helicase"/>
    <property type="match status" value="1"/>
</dbReference>
<protein>
    <recommendedName>
        <fullName evidence="11">DNA 3'-5' helicase</fullName>
        <ecNumber evidence="11">5.6.2.4</ecNumber>
    </recommendedName>
</protein>
<keyword evidence="3" id="KW-0547">Nucleotide-binding</keyword>
<feature type="region of interest" description="Disordered" evidence="12">
    <location>
        <begin position="35"/>
        <end position="67"/>
    </location>
</feature>
<dbReference type="OrthoDB" id="10261556at2759"/>
<dbReference type="GO" id="GO:0006312">
    <property type="term" value="P:mitotic recombination"/>
    <property type="evidence" value="ECO:0007669"/>
    <property type="project" value="UniProtKB-ARBA"/>
</dbReference>
<keyword evidence="7" id="KW-0238">DNA-binding</keyword>
<evidence type="ECO:0000313" key="16">
    <source>
        <dbReference type="Proteomes" id="UP000005018"/>
    </source>
</evidence>
<gene>
    <name evidence="15" type="ORF">CORT_0C07310</name>
</gene>
<keyword evidence="8" id="KW-0413">Isomerase</keyword>
<dbReference type="GO" id="GO:0005634">
    <property type="term" value="C:nucleus"/>
    <property type="evidence" value="ECO:0007669"/>
    <property type="project" value="UniProtKB-SubCell"/>
</dbReference>
<dbReference type="GO" id="GO:0000729">
    <property type="term" value="P:DNA double-strand break processing"/>
    <property type="evidence" value="ECO:0007669"/>
    <property type="project" value="UniProtKB-ARBA"/>
</dbReference>
<evidence type="ECO:0000259" key="14">
    <source>
        <dbReference type="PROSITE" id="PS51194"/>
    </source>
</evidence>
<dbReference type="PROSITE" id="PS51194">
    <property type="entry name" value="HELICASE_CTER"/>
    <property type="match status" value="1"/>
</dbReference>
<dbReference type="PROSITE" id="PS00690">
    <property type="entry name" value="DEAH_ATP_HELICASE"/>
    <property type="match status" value="1"/>
</dbReference>
<dbReference type="RefSeq" id="XP_003871523.1">
    <property type="nucleotide sequence ID" value="XM_003871474.1"/>
</dbReference>
<keyword evidence="16" id="KW-1185">Reference proteome</keyword>
<dbReference type="NCBIfam" id="TIGR00614">
    <property type="entry name" value="recQ_fam"/>
    <property type="match status" value="1"/>
</dbReference>
<evidence type="ECO:0000256" key="12">
    <source>
        <dbReference type="SAM" id="MobiDB-lite"/>
    </source>
</evidence>
<dbReference type="GO" id="GO:0031422">
    <property type="term" value="C:RecQ family helicase-topoisomerase III complex"/>
    <property type="evidence" value="ECO:0007669"/>
    <property type="project" value="UniProtKB-ARBA"/>
</dbReference>
<dbReference type="Gene3D" id="1.10.10.10">
    <property type="entry name" value="Winged helix-like DNA-binding domain superfamily/Winged helix DNA-binding domain"/>
    <property type="match status" value="1"/>
</dbReference>
<dbReference type="GO" id="GO:0016787">
    <property type="term" value="F:hydrolase activity"/>
    <property type="evidence" value="ECO:0007669"/>
    <property type="project" value="UniProtKB-KW"/>
</dbReference>
<dbReference type="EMBL" id="HE681721">
    <property type="protein sequence ID" value="CCG26101.1"/>
    <property type="molecule type" value="Genomic_DNA"/>
</dbReference>
<comment type="similarity">
    <text evidence="2">Belongs to the helicase family. RecQ subfamily.</text>
</comment>
<dbReference type="GO" id="GO:0005737">
    <property type="term" value="C:cytoplasm"/>
    <property type="evidence" value="ECO:0007669"/>
    <property type="project" value="TreeGrafter"/>
</dbReference>
<dbReference type="GO" id="GO:0003677">
    <property type="term" value="F:DNA binding"/>
    <property type="evidence" value="ECO:0007669"/>
    <property type="project" value="UniProtKB-KW"/>
</dbReference>
<comment type="catalytic activity">
    <reaction evidence="10">
        <text>Couples ATP hydrolysis with the unwinding of duplex DNA by translocating in the 3'-5' direction.</text>
        <dbReference type="EC" id="5.6.2.4"/>
    </reaction>
</comment>
<feature type="domain" description="Helicase ATP-binding" evidence="13">
    <location>
        <begin position="562"/>
        <end position="739"/>
    </location>
</feature>
<dbReference type="PANTHER" id="PTHR13710">
    <property type="entry name" value="DNA HELICASE RECQ FAMILY MEMBER"/>
    <property type="match status" value="1"/>
</dbReference>
<dbReference type="CDD" id="cd18794">
    <property type="entry name" value="SF2_C_RecQ"/>
    <property type="match status" value="1"/>
</dbReference>
<keyword evidence="9" id="KW-0539">Nucleus</keyword>
<dbReference type="GeneID" id="14539653"/>
<dbReference type="GO" id="GO:0006260">
    <property type="term" value="P:DNA replication"/>
    <property type="evidence" value="ECO:0007669"/>
    <property type="project" value="InterPro"/>
</dbReference>
<feature type="compositionally biased region" description="Low complexity" evidence="12">
    <location>
        <begin position="98"/>
        <end position="121"/>
    </location>
</feature>
<dbReference type="SUPFAM" id="SSF52540">
    <property type="entry name" value="P-loop containing nucleoside triphosphate hydrolases"/>
    <property type="match status" value="2"/>
</dbReference>
<dbReference type="AlphaFoldDB" id="H8X4E9"/>
<dbReference type="eggNOG" id="KOG0351">
    <property type="taxonomic scope" value="Eukaryota"/>
</dbReference>
<dbReference type="GO" id="GO:0031573">
    <property type="term" value="P:mitotic intra-S DNA damage checkpoint signaling"/>
    <property type="evidence" value="ECO:0007669"/>
    <property type="project" value="UniProtKB-ARBA"/>
</dbReference>
<dbReference type="Gene3D" id="3.40.50.300">
    <property type="entry name" value="P-loop containing nucleotide triphosphate hydrolases"/>
    <property type="match status" value="2"/>
</dbReference>
<evidence type="ECO:0000259" key="13">
    <source>
        <dbReference type="PROSITE" id="PS51192"/>
    </source>
</evidence>
<feature type="compositionally biased region" description="Polar residues" evidence="12">
    <location>
        <begin position="40"/>
        <end position="65"/>
    </location>
</feature>
<evidence type="ECO:0000256" key="7">
    <source>
        <dbReference type="ARBA" id="ARBA00023125"/>
    </source>
</evidence>
<evidence type="ECO:0000256" key="4">
    <source>
        <dbReference type="ARBA" id="ARBA00022801"/>
    </source>
</evidence>
<evidence type="ECO:0000256" key="9">
    <source>
        <dbReference type="ARBA" id="ARBA00023242"/>
    </source>
</evidence>
<comment type="subcellular location">
    <subcellularLocation>
        <location evidence="1">Nucleus</location>
    </subcellularLocation>
</comment>
<dbReference type="InterPro" id="IPR027417">
    <property type="entry name" value="P-loop_NTPase"/>
</dbReference>
<dbReference type="InterPro" id="IPR011545">
    <property type="entry name" value="DEAD/DEAH_box_helicase_dom"/>
</dbReference>
<evidence type="ECO:0000256" key="3">
    <source>
        <dbReference type="ARBA" id="ARBA00022741"/>
    </source>
</evidence>
<dbReference type="InterPro" id="IPR014001">
    <property type="entry name" value="Helicase_ATP-bd"/>
</dbReference>
<dbReference type="GO" id="GO:0043138">
    <property type="term" value="F:3'-5' DNA helicase activity"/>
    <property type="evidence" value="ECO:0007669"/>
    <property type="project" value="UniProtKB-EC"/>
</dbReference>
<evidence type="ECO:0000256" key="6">
    <source>
        <dbReference type="ARBA" id="ARBA00022840"/>
    </source>
</evidence>
<dbReference type="InterPro" id="IPR001650">
    <property type="entry name" value="Helicase_C-like"/>
</dbReference>
<dbReference type="SMART" id="SM00956">
    <property type="entry name" value="RQC"/>
    <property type="match status" value="1"/>
</dbReference>
<dbReference type="InterPro" id="IPR036388">
    <property type="entry name" value="WH-like_DNA-bd_sf"/>
</dbReference>
<proteinExistence type="inferred from homology"/>
<dbReference type="EC" id="5.6.2.4" evidence="11"/>
<evidence type="ECO:0000256" key="10">
    <source>
        <dbReference type="ARBA" id="ARBA00034617"/>
    </source>
</evidence>
<dbReference type="InterPro" id="IPR032284">
    <property type="entry name" value="RecQ_Zn-bd"/>
</dbReference>
<feature type="compositionally biased region" description="Polar residues" evidence="12">
    <location>
        <begin position="151"/>
        <end position="173"/>
    </location>
</feature>
<accession>H8X4E9</accession>
<evidence type="ECO:0000256" key="2">
    <source>
        <dbReference type="ARBA" id="ARBA00005446"/>
    </source>
</evidence>
<dbReference type="InterPro" id="IPR018982">
    <property type="entry name" value="RQC_domain"/>
</dbReference>
<dbReference type="Proteomes" id="UP000005018">
    <property type="component" value="Chromosome 3"/>
</dbReference>
<dbReference type="SMART" id="SM00490">
    <property type="entry name" value="HELICc"/>
    <property type="match status" value="1"/>
</dbReference>
<organism evidence="15 16">
    <name type="scientific">Candida orthopsilosis (strain 90-125)</name>
    <name type="common">Yeast</name>
    <dbReference type="NCBI Taxonomy" id="1136231"/>
    <lineage>
        <taxon>Eukaryota</taxon>
        <taxon>Fungi</taxon>
        <taxon>Dikarya</taxon>
        <taxon>Ascomycota</taxon>
        <taxon>Saccharomycotina</taxon>
        <taxon>Pichiomycetes</taxon>
        <taxon>Debaryomycetaceae</taxon>
        <taxon>Candida/Lodderomyces clade</taxon>
        <taxon>Candida</taxon>
    </lineage>
</organism>
<keyword evidence="6" id="KW-0067">ATP-binding</keyword>
<evidence type="ECO:0000256" key="1">
    <source>
        <dbReference type="ARBA" id="ARBA00004123"/>
    </source>
</evidence>
<dbReference type="InterPro" id="IPR004589">
    <property type="entry name" value="DNA_helicase_ATP-dep_RecQ"/>
</dbReference>
<evidence type="ECO:0000256" key="5">
    <source>
        <dbReference type="ARBA" id="ARBA00022806"/>
    </source>
</evidence>
<dbReference type="CDD" id="cd17920">
    <property type="entry name" value="DEXHc_RecQ"/>
    <property type="match status" value="1"/>
</dbReference>
<feature type="domain" description="Helicase C-terminal" evidence="14">
    <location>
        <begin position="761"/>
        <end position="910"/>
    </location>
</feature>
<keyword evidence="4" id="KW-0378">Hydrolase</keyword>
<evidence type="ECO:0000313" key="15">
    <source>
        <dbReference type="EMBL" id="CCG26101.1"/>
    </source>
</evidence>
<dbReference type="FunFam" id="3.40.50.300:FF:000296">
    <property type="entry name" value="ATP-dependent DNA helicase RecQ"/>
    <property type="match status" value="1"/>
</dbReference>
<reference evidence="15 16" key="1">
    <citation type="journal article" date="2012" name="PLoS ONE">
        <title>Sequence and analysis of the genome of the pathogenic yeast Candida orthopsilosis.</title>
        <authorList>
            <person name="Riccombeni A."/>
            <person name="Vidanes G."/>
            <person name="Proux-Wera E."/>
            <person name="Wolfe K.H."/>
            <person name="Butler G."/>
        </authorList>
    </citation>
    <scope>NUCLEOTIDE SEQUENCE [LARGE SCALE GENOMIC DNA]</scope>
    <source>
        <strain evidence="15 16">Co 90-125</strain>
    </source>
</reference>
<keyword evidence="5 15" id="KW-0347">Helicase</keyword>
<dbReference type="Pfam" id="PF00270">
    <property type="entry name" value="DEAD"/>
    <property type="match status" value="1"/>
</dbReference>
<dbReference type="GO" id="GO:0000724">
    <property type="term" value="P:double-strand break repair via homologous recombination"/>
    <property type="evidence" value="ECO:0007669"/>
    <property type="project" value="UniProtKB-ARBA"/>
</dbReference>
<evidence type="ECO:0000256" key="11">
    <source>
        <dbReference type="ARBA" id="ARBA00034808"/>
    </source>
</evidence>
<evidence type="ECO:0000256" key="8">
    <source>
        <dbReference type="ARBA" id="ARBA00023235"/>
    </source>
</evidence>
<dbReference type="Pfam" id="PF00271">
    <property type="entry name" value="Helicase_C"/>
    <property type="match status" value="1"/>
</dbReference>
<dbReference type="HOGENOM" id="CLU_001103_22_0_1"/>
<dbReference type="PROSITE" id="PS51192">
    <property type="entry name" value="HELICASE_ATP_BIND_1"/>
    <property type="match status" value="1"/>
</dbReference>
<dbReference type="PANTHER" id="PTHR13710:SF153">
    <property type="entry name" value="RECQ-LIKE DNA HELICASE BLM"/>
    <property type="match status" value="1"/>
</dbReference>
<dbReference type="Pfam" id="PF09382">
    <property type="entry name" value="RQC"/>
    <property type="match status" value="1"/>
</dbReference>
<dbReference type="Pfam" id="PF16124">
    <property type="entry name" value="RecQ_Zn_bind"/>
    <property type="match status" value="1"/>
</dbReference>
<dbReference type="SMART" id="SM00487">
    <property type="entry name" value="DEXDc"/>
    <property type="match status" value="1"/>
</dbReference>
<dbReference type="GO" id="GO:0005524">
    <property type="term" value="F:ATP binding"/>
    <property type="evidence" value="ECO:0007669"/>
    <property type="project" value="UniProtKB-KW"/>
</dbReference>
<sequence>MIKTNNLKEQLEWLNQANPNLPCPQIIAAALKKYPKDKTGNASQSTRQTSNSHQQRLNSNSNQFDSLRGDVSVIGDFVVTTISPESDKENVPPPVPRSQHNSFHDSSFNSSFNASSTSVISQSLTQSRGGASRSRKTQSKLPLVSKFFKPSNDSSVHTTQYTQTHNRSQSSPDNVIDLTLDNDSPRKRPAQDELPVSNKRAKPDNIQLYLELIQLQESKIKLLEEKFLISESTSISLDQKKEHYVEFQAKTETLDDLIANLKDVAKEVEAAPPTTQNEVTEDIEDTTSDAHVFRAPARPTRIAEAREIVSNIDVVNDNSILDIEDDFGNNTMEGLRTPTQERDEVDDLGSFIDDASIPNSPSVDGFSDDGSDAVLIESQEIHNLRLSPDVAEKYGINYDDRPVSPSPINENNDDLEWSNEDPDNDHIEDIEFSTQLNQEREIDVIELDSDSDDDIELAENTALSEMPLPARNMIGSSDSAASNINAISASVVANQNGPPLINMDSEDDFSDEDDEIMQIINAPKPASRIVPEGSEDFIDEVYDTLNKVFKLQSFRPNQLEAVIASLLNKDVFVLMPTGGGKSLCYQLPALIKGGHSKGTTVVISPLISLMQDQVQHLIHKNIKAGMISSKANSDDNKHTLNLFREGFLDIVYLSPEKANKSTMIQKIIGKLYDRNQLARVVIDEAHCLSSWGHDFRPDYKGMGFFKERFPAVPIMALTATANEKVRMDIVHHLKMNSPVYLKQSFNRTNLYYEIRWKSGNYLESMKDYILSRYKNKCGIIYCHSKQSCEQTSAKLNSFGLKTSFYHAGMTPEDRFKIQTNWQKNKIQLICATIAFGMGIDKPDVRFVIHLFIPRSLEGYYQETGRAGRDGKPSECIMYYCYKDARSLQNMIHRDADLTEEGKENHLAKLRQVVQYCENTTDCRRKQVLHYFNETFNPINCKKQCDNCKNYNHVTVVEKDCTQYAQDILKLVKSIQNEKVTVLHCQDVFKGLKYNKITKMGHNNNPYHAKGKNLDKTDVERIFFYLLSEECLVEYQVMKGGFASNYVRVGRNASKVLNGNKTIKIQFSS</sequence>
<name>H8X4E9_CANO9</name>